<comment type="caution">
    <text evidence="2">The sequence shown here is derived from an EMBL/GenBank/DDBJ whole genome shotgun (WGS) entry which is preliminary data.</text>
</comment>
<proteinExistence type="predicted"/>
<accession>A0AAD6MHS9</accession>
<keyword evidence="3" id="KW-1185">Reference proteome</keyword>
<gene>
    <name evidence="2" type="ORF">NC653_023676</name>
</gene>
<evidence type="ECO:0000313" key="2">
    <source>
        <dbReference type="EMBL" id="KAJ6985811.1"/>
    </source>
</evidence>
<sequence length="52" mass="5766">MAGYSRFKNNENNVVKSEHCKGNSICPSRAMGHSDVSPLRQALWPGYDPLAM</sequence>
<protein>
    <submittedName>
        <fullName evidence="2">Uncharacterized protein</fullName>
    </submittedName>
</protein>
<dbReference type="Proteomes" id="UP001164929">
    <property type="component" value="Chromosome 9"/>
</dbReference>
<dbReference type="AlphaFoldDB" id="A0AAD6MHS9"/>
<evidence type="ECO:0000313" key="3">
    <source>
        <dbReference type="Proteomes" id="UP001164929"/>
    </source>
</evidence>
<evidence type="ECO:0000256" key="1">
    <source>
        <dbReference type="SAM" id="MobiDB-lite"/>
    </source>
</evidence>
<feature type="region of interest" description="Disordered" evidence="1">
    <location>
        <begin position="27"/>
        <end position="52"/>
    </location>
</feature>
<reference evidence="2" key="1">
    <citation type="journal article" date="2023" name="Mol. Ecol. Resour.">
        <title>Chromosome-level genome assembly of a triploid poplar Populus alba 'Berolinensis'.</title>
        <authorList>
            <person name="Chen S."/>
            <person name="Yu Y."/>
            <person name="Wang X."/>
            <person name="Wang S."/>
            <person name="Zhang T."/>
            <person name="Zhou Y."/>
            <person name="He R."/>
            <person name="Meng N."/>
            <person name="Wang Y."/>
            <person name="Liu W."/>
            <person name="Liu Z."/>
            <person name="Liu J."/>
            <person name="Guo Q."/>
            <person name="Huang H."/>
            <person name="Sederoff R.R."/>
            <person name="Wang G."/>
            <person name="Qu G."/>
            <person name="Chen S."/>
        </authorList>
    </citation>
    <scope>NUCLEOTIDE SEQUENCE</scope>
    <source>
        <strain evidence="2">SC-2020</strain>
    </source>
</reference>
<organism evidence="2 3">
    <name type="scientific">Populus alba x Populus x berolinensis</name>
    <dbReference type="NCBI Taxonomy" id="444605"/>
    <lineage>
        <taxon>Eukaryota</taxon>
        <taxon>Viridiplantae</taxon>
        <taxon>Streptophyta</taxon>
        <taxon>Embryophyta</taxon>
        <taxon>Tracheophyta</taxon>
        <taxon>Spermatophyta</taxon>
        <taxon>Magnoliopsida</taxon>
        <taxon>eudicotyledons</taxon>
        <taxon>Gunneridae</taxon>
        <taxon>Pentapetalae</taxon>
        <taxon>rosids</taxon>
        <taxon>fabids</taxon>
        <taxon>Malpighiales</taxon>
        <taxon>Salicaceae</taxon>
        <taxon>Saliceae</taxon>
        <taxon>Populus</taxon>
    </lineage>
</organism>
<name>A0AAD6MHS9_9ROSI</name>
<dbReference type="EMBL" id="JAQIZT010000009">
    <property type="protein sequence ID" value="KAJ6985811.1"/>
    <property type="molecule type" value="Genomic_DNA"/>
</dbReference>